<dbReference type="Pfam" id="PF16868">
    <property type="entry name" value="NMT1_3"/>
    <property type="match status" value="1"/>
</dbReference>
<dbReference type="InterPro" id="IPR011852">
    <property type="entry name" value="TRAP_TAXI"/>
</dbReference>
<dbReference type="EMBL" id="JBHLZU010000006">
    <property type="protein sequence ID" value="MFB9903888.1"/>
    <property type="molecule type" value="Genomic_DNA"/>
</dbReference>
<dbReference type="PANTHER" id="PTHR42941:SF1">
    <property type="entry name" value="SLL1037 PROTEIN"/>
    <property type="match status" value="1"/>
</dbReference>
<keyword evidence="2" id="KW-1185">Reference proteome</keyword>
<protein>
    <submittedName>
        <fullName evidence="1">TAXI family TRAP transporter solute-binding subunit</fullName>
    </submittedName>
</protein>
<dbReference type="RefSeq" id="WP_377851047.1">
    <property type="nucleotide sequence ID" value="NZ_JBHLZU010000006.1"/>
</dbReference>
<name>A0ABV5ZSP3_9PSEU</name>
<proteinExistence type="predicted"/>
<dbReference type="PANTHER" id="PTHR42941">
    <property type="entry name" value="SLL1037 PROTEIN"/>
    <property type="match status" value="1"/>
</dbReference>
<dbReference type="Proteomes" id="UP001589693">
    <property type="component" value="Unassembled WGS sequence"/>
</dbReference>
<dbReference type="Gene3D" id="3.40.190.10">
    <property type="entry name" value="Periplasmic binding protein-like II"/>
    <property type="match status" value="2"/>
</dbReference>
<organism evidence="1 2">
    <name type="scientific">Allokutzneria oryzae</name>
    <dbReference type="NCBI Taxonomy" id="1378989"/>
    <lineage>
        <taxon>Bacteria</taxon>
        <taxon>Bacillati</taxon>
        <taxon>Actinomycetota</taxon>
        <taxon>Actinomycetes</taxon>
        <taxon>Pseudonocardiales</taxon>
        <taxon>Pseudonocardiaceae</taxon>
        <taxon>Allokutzneria</taxon>
    </lineage>
</organism>
<reference evidence="1 2" key="1">
    <citation type="submission" date="2024-09" db="EMBL/GenBank/DDBJ databases">
        <authorList>
            <person name="Sun Q."/>
            <person name="Mori K."/>
        </authorList>
    </citation>
    <scope>NUCLEOTIDE SEQUENCE [LARGE SCALE GENOMIC DNA]</scope>
    <source>
        <strain evidence="1 2">TBRC 7907</strain>
    </source>
</reference>
<dbReference type="PROSITE" id="PS51257">
    <property type="entry name" value="PROKAR_LIPOPROTEIN"/>
    <property type="match status" value="1"/>
</dbReference>
<evidence type="ECO:0000313" key="1">
    <source>
        <dbReference type="EMBL" id="MFB9903888.1"/>
    </source>
</evidence>
<evidence type="ECO:0000313" key="2">
    <source>
        <dbReference type="Proteomes" id="UP001589693"/>
    </source>
</evidence>
<gene>
    <name evidence="1" type="ORF">ACFFQA_08050</name>
</gene>
<comment type="caution">
    <text evidence="1">The sequence shown here is derived from an EMBL/GenBank/DDBJ whole genome shotgun (WGS) entry which is preliminary data.</text>
</comment>
<dbReference type="SUPFAM" id="SSF53850">
    <property type="entry name" value="Periplasmic binding protein-like II"/>
    <property type="match status" value="1"/>
</dbReference>
<dbReference type="NCBIfam" id="TIGR02122">
    <property type="entry name" value="TRAP_TAXI"/>
    <property type="match status" value="1"/>
</dbReference>
<accession>A0ABV5ZSP3</accession>
<sequence>MTSGVRRRSVLLGGVLGVLAAGCSTTGYRGEARGLGIAAGEPGGPYLAFAERLAEQIRQAQPLLRATALTTQASVANLALLAARGTDLALTHADAAEAAMAGRAPFSDATPLRALGRIYENYLQVVVRADSPLQRVADLRGRAVSMGAPGSGAALLANRLAAVAGLRDTDLRSRQLRLADAVAALERREIDALVWSGGVPTPAIGELDERVGVRLLPLDDVYPGLRAAHGTVYEQVSVPAGAYRLVRGVPTVGVANLVVCLPELPDDVAAEVTTVLAERADRLVPQEALGTQFLDVRTLTGTAAIPLHPGAAAVYRRLHG</sequence>